<dbReference type="PANTHER" id="PTHR36453">
    <property type="entry name" value="SECRETED PROTEIN-RELATED"/>
    <property type="match status" value="1"/>
</dbReference>
<dbReference type="PANTHER" id="PTHR36453:SF1">
    <property type="entry name" value="RIGHT HANDED BETA HELIX DOMAIN-CONTAINING PROTEIN"/>
    <property type="match status" value="1"/>
</dbReference>
<dbReference type="EMBL" id="FQUP01000001">
    <property type="protein sequence ID" value="SHF00074.1"/>
    <property type="molecule type" value="Genomic_DNA"/>
</dbReference>
<dbReference type="Pfam" id="PF13229">
    <property type="entry name" value="Beta_helix"/>
    <property type="match status" value="1"/>
</dbReference>
<dbReference type="Proteomes" id="UP000184485">
    <property type="component" value="Unassembled WGS sequence"/>
</dbReference>
<dbReference type="AlphaFoldDB" id="A0A1M4Y2L6"/>
<dbReference type="SUPFAM" id="SSF51126">
    <property type="entry name" value="Pectin lyase-like"/>
    <property type="match status" value="1"/>
</dbReference>
<dbReference type="InterPro" id="IPR012334">
    <property type="entry name" value="Pectin_lyas_fold"/>
</dbReference>
<dbReference type="STRING" id="1122133.SAMN02745157_1408"/>
<gene>
    <name evidence="3" type="ORF">SAMN02745157_1408</name>
</gene>
<dbReference type="SMART" id="SM00710">
    <property type="entry name" value="PbH1"/>
    <property type="match status" value="7"/>
</dbReference>
<organism evidence="3 4">
    <name type="scientific">Kaistia soli DSM 19436</name>
    <dbReference type="NCBI Taxonomy" id="1122133"/>
    <lineage>
        <taxon>Bacteria</taxon>
        <taxon>Pseudomonadati</taxon>
        <taxon>Pseudomonadota</taxon>
        <taxon>Alphaproteobacteria</taxon>
        <taxon>Hyphomicrobiales</taxon>
        <taxon>Kaistiaceae</taxon>
        <taxon>Kaistia</taxon>
    </lineage>
</organism>
<reference evidence="3 4" key="1">
    <citation type="submission" date="2016-11" db="EMBL/GenBank/DDBJ databases">
        <authorList>
            <person name="Jaros S."/>
            <person name="Januszkiewicz K."/>
            <person name="Wedrychowicz H."/>
        </authorList>
    </citation>
    <scope>NUCLEOTIDE SEQUENCE [LARGE SCALE GENOMIC DNA]</scope>
    <source>
        <strain evidence="3 4">DSM 19436</strain>
    </source>
</reference>
<evidence type="ECO:0000259" key="2">
    <source>
        <dbReference type="Pfam" id="PF13229"/>
    </source>
</evidence>
<feature type="chain" id="PRO_5012363960" evidence="1">
    <location>
        <begin position="23"/>
        <end position="719"/>
    </location>
</feature>
<dbReference type="InterPro" id="IPR039448">
    <property type="entry name" value="Beta_helix"/>
</dbReference>
<name>A0A1M4Y2L6_9HYPH</name>
<evidence type="ECO:0000313" key="4">
    <source>
        <dbReference type="Proteomes" id="UP000184485"/>
    </source>
</evidence>
<dbReference type="Gene3D" id="2.160.20.10">
    <property type="entry name" value="Single-stranded right-handed beta-helix, Pectin lyase-like"/>
    <property type="match status" value="2"/>
</dbReference>
<keyword evidence="1" id="KW-0732">Signal</keyword>
<feature type="domain" description="Right handed beta helix" evidence="2">
    <location>
        <begin position="378"/>
        <end position="518"/>
    </location>
</feature>
<proteinExistence type="predicted"/>
<keyword evidence="4" id="KW-1185">Reference proteome</keyword>
<accession>A0A1M4Y2L6</accession>
<dbReference type="InterPro" id="IPR006626">
    <property type="entry name" value="PbH1"/>
</dbReference>
<evidence type="ECO:0000313" key="3">
    <source>
        <dbReference type="EMBL" id="SHF00074.1"/>
    </source>
</evidence>
<protein>
    <submittedName>
        <fullName evidence="3">Nitrous oxidase accessory protein NosD, contains tandem CASH domains</fullName>
    </submittedName>
</protein>
<sequence>MSRHLAAAALVCILLHSGRSDAWADTAGATEAVSATVTPGRSFPPELAPEFGKGWPCGDGSPSSTAQGSIAQKATGAVFHVSTEGRDDWSGRLAKPNDAGSDGPFASIEAARDAVRTAAVPGRIVVAGGDYYLTQPVLFNAEDRGLAIVAACGERPVLHGGTLVEGWTKTDQGRWTAALPPSIRDSNVTALFVDGDARPLARYPDAPTAGDPRKGWLFAAKPTADQWQGNTEFRYHREDLPKIEEPKRVVAHILGGFSPGSQWGSDTLPVTAIDTTTDTVHTEGTGYFFTAEGSRYFLAGAQEFLTAPGEWWQDRDAGRIDYIADDPTFPRAKVIAGVLPTFFRLQGADQMLIAGLELRDGAPLGSGKLGTDTRGFGAIRLEQANGVAVVDNVIENVGVGIHVSESADVLIAGNEISHIAGTGIYIGTEYGRFGKSIGARVLSNHIHDIGTVYFESAGIFFQAADTIRIADNLIEDLSQFGIAGGSIWGSDDSVHDAVIEDNAVHRANQQTADGGAIKLMGMQADSLDSIIRRNLVTDTDQLMNRADGTFWPARYESTSEWPTPISWAIYLDGKASGVLIEDNTLSRNVSAIGINGGWSNVVRGNRISDGFGSAFRIDDGSGRDWRPDWAEPNRIEDNSVTLTAEDGLAASVYAPGHGASYVHFVRNHYFGPLDSHSFQYQPNVMASGQFGSLADLQSAGLDEGSSIMPADPASPEVLP</sequence>
<feature type="signal peptide" evidence="1">
    <location>
        <begin position="1"/>
        <end position="22"/>
    </location>
</feature>
<evidence type="ECO:0000256" key="1">
    <source>
        <dbReference type="SAM" id="SignalP"/>
    </source>
</evidence>
<dbReference type="RefSeq" id="WP_073051953.1">
    <property type="nucleotide sequence ID" value="NZ_FQUP01000001.1"/>
</dbReference>
<dbReference type="InterPro" id="IPR011050">
    <property type="entry name" value="Pectin_lyase_fold/virulence"/>
</dbReference>